<name>S3C8N3_OPHP1</name>
<accession>S3C8N3</accession>
<feature type="chain" id="PRO_5004506963" evidence="1">
    <location>
        <begin position="19"/>
        <end position="212"/>
    </location>
</feature>
<keyword evidence="1" id="KW-0732">Signal</keyword>
<dbReference type="HOGENOM" id="CLU_079445_0_0_1"/>
<dbReference type="VEuPathDB" id="FungiDB:F503_06544"/>
<evidence type="ECO:0000313" key="2">
    <source>
        <dbReference type="EMBL" id="EPE02568.1"/>
    </source>
</evidence>
<protein>
    <submittedName>
        <fullName evidence="2">Accumulation-associated protein</fullName>
    </submittedName>
</protein>
<gene>
    <name evidence="2" type="ORF">F503_06544</name>
</gene>
<sequence length="212" mass="22187">MRVSTAIHLLAFGIAVRAFPARHVGDNRPYRVVARQEEVEDPNKLDITGTFGTTVALQGGNIQQDVLYAPGVVGALEVEFSNADGRSLKVKEVTEPGSPPAGFALLEPVAYKIKVKGGSAKNLTLSKVDYIQNAASTIDISQGQIGLLDKATNTYVIGGDTSIGEIEFEADERELTLKVNNLKGEWAILIPTAAAAAAAAAPTAAANKTAAT</sequence>
<dbReference type="Proteomes" id="UP000016923">
    <property type="component" value="Unassembled WGS sequence"/>
</dbReference>
<dbReference type="AlphaFoldDB" id="S3C8N3"/>
<evidence type="ECO:0000256" key="1">
    <source>
        <dbReference type="SAM" id="SignalP"/>
    </source>
</evidence>
<proteinExistence type="predicted"/>
<feature type="signal peptide" evidence="1">
    <location>
        <begin position="1"/>
        <end position="18"/>
    </location>
</feature>
<dbReference type="OrthoDB" id="3014608at2759"/>
<dbReference type="EMBL" id="KE148176">
    <property type="protein sequence ID" value="EPE02568.1"/>
    <property type="molecule type" value="Genomic_DNA"/>
</dbReference>
<reference evidence="2 3" key="1">
    <citation type="journal article" date="2013" name="BMC Genomics">
        <title>The genome and transcriptome of the pine saprophyte Ophiostoma piceae, and a comparison with the bark beetle-associated pine pathogen Grosmannia clavigera.</title>
        <authorList>
            <person name="Haridas S."/>
            <person name="Wang Y."/>
            <person name="Lim L."/>
            <person name="Massoumi Alamouti S."/>
            <person name="Jackman S."/>
            <person name="Docking R."/>
            <person name="Robertson G."/>
            <person name="Birol I."/>
            <person name="Bohlmann J."/>
            <person name="Breuil C."/>
        </authorList>
    </citation>
    <scope>NUCLEOTIDE SEQUENCE [LARGE SCALE GENOMIC DNA]</scope>
    <source>
        <strain evidence="2 3">UAMH 11346</strain>
    </source>
</reference>
<dbReference type="OMA" id="FKEINAF"/>
<organism evidence="2 3">
    <name type="scientific">Ophiostoma piceae (strain UAMH 11346)</name>
    <name type="common">Sap stain fungus</name>
    <dbReference type="NCBI Taxonomy" id="1262450"/>
    <lineage>
        <taxon>Eukaryota</taxon>
        <taxon>Fungi</taxon>
        <taxon>Dikarya</taxon>
        <taxon>Ascomycota</taxon>
        <taxon>Pezizomycotina</taxon>
        <taxon>Sordariomycetes</taxon>
        <taxon>Sordariomycetidae</taxon>
        <taxon>Ophiostomatales</taxon>
        <taxon>Ophiostomataceae</taxon>
        <taxon>Ophiostoma</taxon>
    </lineage>
</organism>
<evidence type="ECO:0000313" key="3">
    <source>
        <dbReference type="Proteomes" id="UP000016923"/>
    </source>
</evidence>
<keyword evidence="3" id="KW-1185">Reference proteome</keyword>
<dbReference type="eggNOG" id="ENOG502SQTD">
    <property type="taxonomic scope" value="Eukaryota"/>
</dbReference>